<organism evidence="2 3">
    <name type="scientific">Seminavis robusta</name>
    <dbReference type="NCBI Taxonomy" id="568900"/>
    <lineage>
        <taxon>Eukaryota</taxon>
        <taxon>Sar</taxon>
        <taxon>Stramenopiles</taxon>
        <taxon>Ochrophyta</taxon>
        <taxon>Bacillariophyta</taxon>
        <taxon>Bacillariophyceae</taxon>
        <taxon>Bacillariophycidae</taxon>
        <taxon>Naviculales</taxon>
        <taxon>Naviculaceae</taxon>
        <taxon>Seminavis</taxon>
    </lineage>
</organism>
<dbReference type="Pfam" id="PF08241">
    <property type="entry name" value="Methyltransf_11"/>
    <property type="match status" value="1"/>
</dbReference>
<proteinExistence type="predicted"/>
<accession>A0A9N8DRG1</accession>
<dbReference type="Proteomes" id="UP001153069">
    <property type="component" value="Unassembled WGS sequence"/>
</dbReference>
<keyword evidence="2" id="KW-0489">Methyltransferase</keyword>
<dbReference type="GO" id="GO:0008757">
    <property type="term" value="F:S-adenosylmethionine-dependent methyltransferase activity"/>
    <property type="evidence" value="ECO:0007669"/>
    <property type="project" value="InterPro"/>
</dbReference>
<dbReference type="CDD" id="cd02440">
    <property type="entry name" value="AdoMet_MTases"/>
    <property type="match status" value="1"/>
</dbReference>
<gene>
    <name evidence="2" type="ORF">SEMRO_287_G108510.1</name>
</gene>
<dbReference type="GO" id="GO:0032259">
    <property type="term" value="P:methylation"/>
    <property type="evidence" value="ECO:0007669"/>
    <property type="project" value="UniProtKB-KW"/>
</dbReference>
<evidence type="ECO:0000259" key="1">
    <source>
        <dbReference type="Pfam" id="PF08241"/>
    </source>
</evidence>
<keyword evidence="2" id="KW-0808">Transferase</keyword>
<dbReference type="Gene3D" id="3.40.50.150">
    <property type="entry name" value="Vaccinia Virus protein VP39"/>
    <property type="match status" value="1"/>
</dbReference>
<dbReference type="PANTHER" id="PTHR43591">
    <property type="entry name" value="METHYLTRANSFERASE"/>
    <property type="match status" value="1"/>
</dbReference>
<keyword evidence="3" id="KW-1185">Reference proteome</keyword>
<evidence type="ECO:0000313" key="3">
    <source>
        <dbReference type="Proteomes" id="UP001153069"/>
    </source>
</evidence>
<dbReference type="InterPro" id="IPR013216">
    <property type="entry name" value="Methyltransf_11"/>
</dbReference>
<dbReference type="EMBL" id="CAICTM010000286">
    <property type="protein sequence ID" value="CAB9506970.1"/>
    <property type="molecule type" value="Genomic_DNA"/>
</dbReference>
<evidence type="ECO:0000313" key="2">
    <source>
        <dbReference type="EMBL" id="CAB9506970.1"/>
    </source>
</evidence>
<dbReference type="OrthoDB" id="10017101at2759"/>
<dbReference type="PANTHER" id="PTHR43591:SF99">
    <property type="entry name" value="OS06G0646000 PROTEIN"/>
    <property type="match status" value="1"/>
</dbReference>
<sequence length="225" mass="24923">MRDLFTSPSVSFAYERGWRQGFAAAGFPGPDKEAEFAMDYFAPAIAKAEGSNVLVDMSCATGLFTRRFTKSGKYDRVLGCDYSASMLQEARRRIKADPSLSPERRQSQLDLVRCDVGRIPMKSESVDAFHAGAAMHCWPELPKAASEIYRVLKPGGRYFATTFLSSYFGTLQSAEGGATGPSRQAFQYFASTQMLRELMEEGGFSREKISVEVIEPSAVIIRCEK</sequence>
<dbReference type="AlphaFoldDB" id="A0A9N8DRG1"/>
<protein>
    <submittedName>
        <fullName evidence="2">Uncharacterized methyltransferase At1g78140, chloroplastic</fullName>
    </submittedName>
</protein>
<comment type="caution">
    <text evidence="2">The sequence shown here is derived from an EMBL/GenBank/DDBJ whole genome shotgun (WGS) entry which is preliminary data.</text>
</comment>
<feature type="domain" description="Methyltransferase type 11" evidence="1">
    <location>
        <begin position="55"/>
        <end position="159"/>
    </location>
</feature>
<dbReference type="InterPro" id="IPR029063">
    <property type="entry name" value="SAM-dependent_MTases_sf"/>
</dbReference>
<name>A0A9N8DRG1_9STRA</name>
<reference evidence="2" key="1">
    <citation type="submission" date="2020-06" db="EMBL/GenBank/DDBJ databases">
        <authorList>
            <consortium name="Plant Systems Biology data submission"/>
        </authorList>
    </citation>
    <scope>NUCLEOTIDE SEQUENCE</scope>
    <source>
        <strain evidence="2">D6</strain>
    </source>
</reference>
<dbReference type="SUPFAM" id="SSF53335">
    <property type="entry name" value="S-adenosyl-L-methionine-dependent methyltransferases"/>
    <property type="match status" value="1"/>
</dbReference>